<evidence type="ECO:0000313" key="1">
    <source>
        <dbReference type="Proteomes" id="UP000492821"/>
    </source>
</evidence>
<accession>A0A7E4VYG3</accession>
<protein>
    <submittedName>
        <fullName evidence="2">Uncharacterized protein</fullName>
    </submittedName>
</protein>
<sequence length="180" mass="20085">MVVDGLLAEPPLMDKKMIRPVLMKRLDESDIAKLRPFKSSNFLRASDFESSWLASPRLRSFFKPRTSNFFKPRTSRRAGLGASDFEGSSSLGLQVELAFKPRTSKFLRASGFDVSSSLGLRVQMAFEPQTSKFLQASGFDVSSNLWTWLVKLIPQPDCAFAPTLERVECASGELQSSPQL</sequence>
<proteinExistence type="predicted"/>
<dbReference type="Proteomes" id="UP000492821">
    <property type="component" value="Unassembled WGS sequence"/>
</dbReference>
<keyword evidence="1" id="KW-1185">Reference proteome</keyword>
<evidence type="ECO:0000313" key="2">
    <source>
        <dbReference type="WBParaSite" id="Pan_g5177.t1"/>
    </source>
</evidence>
<reference evidence="1" key="1">
    <citation type="journal article" date="2013" name="Genetics">
        <title>The draft genome and transcriptome of Panagrellus redivivus are shaped by the harsh demands of a free-living lifestyle.</title>
        <authorList>
            <person name="Srinivasan J."/>
            <person name="Dillman A.R."/>
            <person name="Macchietto M.G."/>
            <person name="Heikkinen L."/>
            <person name="Lakso M."/>
            <person name="Fracchia K.M."/>
            <person name="Antoshechkin I."/>
            <person name="Mortazavi A."/>
            <person name="Wong G."/>
            <person name="Sternberg P.W."/>
        </authorList>
    </citation>
    <scope>NUCLEOTIDE SEQUENCE [LARGE SCALE GENOMIC DNA]</scope>
    <source>
        <strain evidence="1">MT8872</strain>
    </source>
</reference>
<organism evidence="1 2">
    <name type="scientific">Panagrellus redivivus</name>
    <name type="common">Microworm</name>
    <dbReference type="NCBI Taxonomy" id="6233"/>
    <lineage>
        <taxon>Eukaryota</taxon>
        <taxon>Metazoa</taxon>
        <taxon>Ecdysozoa</taxon>
        <taxon>Nematoda</taxon>
        <taxon>Chromadorea</taxon>
        <taxon>Rhabditida</taxon>
        <taxon>Tylenchina</taxon>
        <taxon>Panagrolaimomorpha</taxon>
        <taxon>Panagrolaimoidea</taxon>
        <taxon>Panagrolaimidae</taxon>
        <taxon>Panagrellus</taxon>
    </lineage>
</organism>
<dbReference type="WBParaSite" id="Pan_g5177.t1">
    <property type="protein sequence ID" value="Pan_g5177.t1"/>
    <property type="gene ID" value="Pan_g5177"/>
</dbReference>
<name>A0A7E4VYG3_PANRE</name>
<dbReference type="AlphaFoldDB" id="A0A7E4VYG3"/>
<reference evidence="2" key="2">
    <citation type="submission" date="2020-10" db="UniProtKB">
        <authorList>
            <consortium name="WormBaseParasite"/>
        </authorList>
    </citation>
    <scope>IDENTIFICATION</scope>
</reference>